<dbReference type="OMA" id="VQESYLM"/>
<dbReference type="FunCoup" id="H3AV66">
    <property type="interactions" value="27"/>
</dbReference>
<dbReference type="SMART" id="SM00314">
    <property type="entry name" value="RA"/>
    <property type="match status" value="1"/>
</dbReference>
<reference evidence="3" key="2">
    <citation type="submission" date="2025-08" db="UniProtKB">
        <authorList>
            <consortium name="Ensembl"/>
        </authorList>
    </citation>
    <scope>IDENTIFICATION</scope>
</reference>
<protein>
    <submittedName>
        <fullName evidence="3">Ras association domain family member 9</fullName>
    </submittedName>
</protein>
<evidence type="ECO:0000259" key="2">
    <source>
        <dbReference type="PROSITE" id="PS50200"/>
    </source>
</evidence>
<proteinExistence type="predicted"/>
<accession>H3AV66</accession>
<dbReference type="InterPro" id="IPR033593">
    <property type="entry name" value="N-RASSF"/>
</dbReference>
<organism evidence="3 4">
    <name type="scientific">Latimeria chalumnae</name>
    <name type="common">Coelacanth</name>
    <dbReference type="NCBI Taxonomy" id="7897"/>
    <lineage>
        <taxon>Eukaryota</taxon>
        <taxon>Metazoa</taxon>
        <taxon>Chordata</taxon>
        <taxon>Craniata</taxon>
        <taxon>Vertebrata</taxon>
        <taxon>Euteleostomi</taxon>
        <taxon>Coelacanthiformes</taxon>
        <taxon>Coelacanthidae</taxon>
        <taxon>Latimeria</taxon>
    </lineage>
</organism>
<dbReference type="Bgee" id="ENSLACG00000011918">
    <property type="expression patterns" value="Expressed in mesonephros and 3 other cell types or tissues"/>
</dbReference>
<dbReference type="Gene3D" id="3.10.20.90">
    <property type="entry name" value="Phosphatidylinositol 3-kinase Catalytic Subunit, Chain A, domain 1"/>
    <property type="match status" value="1"/>
</dbReference>
<dbReference type="HOGENOM" id="CLU_036954_0_0_1"/>
<dbReference type="EMBL" id="AFYH01160128">
    <property type="status" value="NOT_ANNOTATED_CDS"/>
    <property type="molecule type" value="Genomic_DNA"/>
</dbReference>
<dbReference type="GO" id="GO:0007165">
    <property type="term" value="P:signal transduction"/>
    <property type="evidence" value="ECO:0007669"/>
    <property type="project" value="InterPro"/>
</dbReference>
<reference evidence="4" key="1">
    <citation type="submission" date="2011-08" db="EMBL/GenBank/DDBJ databases">
        <title>The draft genome of Latimeria chalumnae.</title>
        <authorList>
            <person name="Di Palma F."/>
            <person name="Alfoldi J."/>
            <person name="Johnson J."/>
            <person name="Berlin A."/>
            <person name="Gnerre S."/>
            <person name="Jaffe D."/>
            <person name="MacCallum I."/>
            <person name="Young S."/>
            <person name="Walker B.J."/>
            <person name="Lander E."/>
            <person name="Lindblad-Toh K."/>
        </authorList>
    </citation>
    <scope>NUCLEOTIDE SEQUENCE [LARGE SCALE GENOMIC DNA]</scope>
    <source>
        <strain evidence="4">Wild caught</strain>
    </source>
</reference>
<feature type="domain" description="Ras-associating" evidence="2">
    <location>
        <begin position="7"/>
        <end position="101"/>
    </location>
</feature>
<dbReference type="GeneTree" id="ENSGT00950000182839"/>
<evidence type="ECO:0000256" key="1">
    <source>
        <dbReference type="SAM" id="MobiDB-lite"/>
    </source>
</evidence>
<dbReference type="STRING" id="7897.ENSLACP00000013537"/>
<dbReference type="eggNOG" id="KOG1574">
    <property type="taxonomic scope" value="Eukaryota"/>
</dbReference>
<dbReference type="InterPro" id="IPR000159">
    <property type="entry name" value="RA_dom"/>
</dbReference>
<keyword evidence="4" id="KW-1185">Reference proteome</keyword>
<dbReference type="Pfam" id="PF00788">
    <property type="entry name" value="RA"/>
    <property type="match status" value="1"/>
</dbReference>
<reference evidence="3" key="3">
    <citation type="submission" date="2025-09" db="UniProtKB">
        <authorList>
            <consortium name="Ensembl"/>
        </authorList>
    </citation>
    <scope>IDENTIFICATION</scope>
</reference>
<dbReference type="Ensembl" id="ENSLACT00000013633.1">
    <property type="protein sequence ID" value="ENSLACP00000013537.1"/>
    <property type="gene ID" value="ENSLACG00000011918.1"/>
</dbReference>
<feature type="compositionally biased region" description="Polar residues" evidence="1">
    <location>
        <begin position="405"/>
        <end position="428"/>
    </location>
</feature>
<dbReference type="InterPro" id="IPR033633">
    <property type="entry name" value="RASSF9_RA"/>
</dbReference>
<dbReference type="InterPro" id="IPR029071">
    <property type="entry name" value="Ubiquitin-like_domsf"/>
</dbReference>
<dbReference type="SUPFAM" id="SSF54236">
    <property type="entry name" value="Ubiquitin-like"/>
    <property type="match status" value="1"/>
</dbReference>
<evidence type="ECO:0000313" key="3">
    <source>
        <dbReference type="Ensembl" id="ENSLACP00000013537.1"/>
    </source>
</evidence>
<dbReference type="AlphaFoldDB" id="H3AV66"/>
<dbReference type="PROSITE" id="PS50200">
    <property type="entry name" value="RA"/>
    <property type="match status" value="1"/>
</dbReference>
<evidence type="ECO:0000313" key="4">
    <source>
        <dbReference type="Proteomes" id="UP000008672"/>
    </source>
</evidence>
<dbReference type="CDD" id="cd16133">
    <property type="entry name" value="RA_RASSF9"/>
    <property type="match status" value="1"/>
</dbReference>
<gene>
    <name evidence="3" type="primary">RASSF9</name>
</gene>
<dbReference type="PANTHER" id="PTHR15286:SF10">
    <property type="entry name" value="RAS ASSOCIATION DOMAIN-CONTAINING PROTEIN 9"/>
    <property type="match status" value="1"/>
</dbReference>
<sequence>SKEMGSGQKEIVVWVYQEEKVVCGLTKYTTCIDVIQALLEEHQATSGTKSHLLGHPKEYCIVEKWRDFERILLPQTKILRLWKSWGEEQPNLQFVLVKANEFLPIPEQSVADAKVVQNTERQCDLSPAQYIKSLPVDKQKRIVRKAFRKLAKMKKGTFLSEDDSMKTLINLILSQDHTIHQQIQRMRELDMEIEKYEAMLYLKQAEPGGEIFVQDTYLFEGVEFASGQNKCEKQSVYQVEDFLIKSEEILQLEEQLKHQKELIGKLSADIEREVINISLQSQEGNTLIDCRHTDTNPDSFSEPNIESMKCQLEKSMHTGLRVHIHLNDVQKELKYNDIILQRKAKEYEHLAAQLSSMHLIGNNTHGHSVLNNEPTKGNALTSSITGFFNLAKMVPGGDMNDTDSDTGISSTHSQDSETSCVNRTLLST</sequence>
<dbReference type="Proteomes" id="UP000008672">
    <property type="component" value="Unassembled WGS sequence"/>
</dbReference>
<name>H3AV66_LATCH</name>
<feature type="region of interest" description="Disordered" evidence="1">
    <location>
        <begin position="398"/>
        <end position="428"/>
    </location>
</feature>
<dbReference type="PANTHER" id="PTHR15286">
    <property type="entry name" value="RAS-ASSOCIATING DOMAIN CONTAINING PROTEIN"/>
    <property type="match status" value="1"/>
</dbReference>
<dbReference type="InParanoid" id="H3AV66"/>